<dbReference type="InterPro" id="IPR019658">
    <property type="entry name" value="DUF2515"/>
</dbReference>
<organism evidence="1 2">
    <name type="scientific">Psychrobacter saeujeotis</name>
    <dbReference type="NCBI Taxonomy" id="3143436"/>
    <lineage>
        <taxon>Bacteria</taxon>
        <taxon>Pseudomonadati</taxon>
        <taxon>Pseudomonadota</taxon>
        <taxon>Gammaproteobacteria</taxon>
        <taxon>Moraxellales</taxon>
        <taxon>Moraxellaceae</taxon>
        <taxon>Psychrobacter</taxon>
    </lineage>
</organism>
<dbReference type="EMBL" id="JBDGHN010000002">
    <property type="protein sequence ID" value="MEN2751482.1"/>
    <property type="molecule type" value="Genomic_DNA"/>
</dbReference>
<gene>
    <name evidence="1" type="ORF">AAIR29_07525</name>
</gene>
<sequence length="327" mass="37451">MTTLKFDTNTVKNSCATKTMPCTYTWSIAQYQCFEKLTTNADRTSSTIHLRVVQDGEARARRIAAVYAKFYLEHSDVNGNSRYKGRHFWMGLGAFASKTVADALGHWSTSADGGVFGVEYNFKLGNFWLYQDIAGWHFEYNQCSTNFFECIGQRNTENYIDEVKTMVYDSHGAYDVLPKIRNLGTSQYIRPAFNATKEFERLGSTRKEQRKEAQKTNLMQLANHEQREVLQKIIYQKSNFRAGLALAEIGRGKMSIPELQMVYTSEADTDDPDLKNIAPDDIKLADITKRMDWIKDVAEQFIELMNGEKRDKVEGEIVKIAGWINQT</sequence>
<dbReference type="Proteomes" id="UP001461960">
    <property type="component" value="Unassembled WGS sequence"/>
</dbReference>
<keyword evidence="2" id="KW-1185">Reference proteome</keyword>
<accession>A0ABU9X7U3</accession>
<dbReference type="Pfam" id="PF10720">
    <property type="entry name" value="DUF2515"/>
    <property type="match status" value="2"/>
</dbReference>
<evidence type="ECO:0000313" key="1">
    <source>
        <dbReference type="EMBL" id="MEN2751482.1"/>
    </source>
</evidence>
<proteinExistence type="predicted"/>
<reference evidence="1 2" key="1">
    <citation type="submission" date="2024-05" db="EMBL/GenBank/DDBJ databases">
        <authorList>
            <person name="Kim H.-Y."/>
            <person name="Kim E."/>
            <person name="Cai Y."/>
            <person name="Yang S.-M."/>
            <person name="Lee W."/>
        </authorList>
    </citation>
    <scope>NUCLEOTIDE SEQUENCE [LARGE SCALE GENOMIC DNA]</scope>
    <source>
        <strain evidence="1 2">FBL11</strain>
    </source>
</reference>
<evidence type="ECO:0000313" key="2">
    <source>
        <dbReference type="Proteomes" id="UP001461960"/>
    </source>
</evidence>
<protein>
    <submittedName>
        <fullName evidence="1">Uncharacterized protein</fullName>
    </submittedName>
</protein>
<comment type="caution">
    <text evidence="1">The sequence shown here is derived from an EMBL/GenBank/DDBJ whole genome shotgun (WGS) entry which is preliminary data.</text>
</comment>
<name>A0ABU9X7U3_9GAMM</name>
<dbReference type="RefSeq" id="WP_299219311.1">
    <property type="nucleotide sequence ID" value="NZ_JBDGHN010000002.1"/>
</dbReference>